<dbReference type="AlphaFoldDB" id="A0A4Z2FHM1"/>
<gene>
    <name evidence="1" type="ORF">EYF80_049106</name>
</gene>
<dbReference type="EMBL" id="SRLO01001165">
    <property type="protein sequence ID" value="TNN40716.1"/>
    <property type="molecule type" value="Genomic_DNA"/>
</dbReference>
<evidence type="ECO:0000313" key="1">
    <source>
        <dbReference type="EMBL" id="TNN40716.1"/>
    </source>
</evidence>
<comment type="caution">
    <text evidence="1">The sequence shown here is derived from an EMBL/GenBank/DDBJ whole genome shotgun (WGS) entry which is preliminary data.</text>
</comment>
<keyword evidence="2" id="KW-1185">Reference proteome</keyword>
<name>A0A4Z2FHM1_9TELE</name>
<accession>A0A4Z2FHM1</accession>
<reference evidence="1 2" key="1">
    <citation type="submission" date="2019-03" db="EMBL/GenBank/DDBJ databases">
        <title>First draft genome of Liparis tanakae, snailfish: a comprehensive survey of snailfish specific genes.</title>
        <authorList>
            <person name="Kim W."/>
            <person name="Song I."/>
            <person name="Jeong J.-H."/>
            <person name="Kim D."/>
            <person name="Kim S."/>
            <person name="Ryu S."/>
            <person name="Song J.Y."/>
            <person name="Lee S.K."/>
        </authorList>
    </citation>
    <scope>NUCLEOTIDE SEQUENCE [LARGE SCALE GENOMIC DNA]</scope>
    <source>
        <tissue evidence="1">Muscle</tissue>
    </source>
</reference>
<sequence length="66" mass="7764">MTFRIKSTRNARLILSTDIREHDVQYAGSNHTKEREHRARPSSRLRSVSGNELLLCFCSCDMFRKH</sequence>
<organism evidence="1 2">
    <name type="scientific">Liparis tanakae</name>
    <name type="common">Tanaka's snailfish</name>
    <dbReference type="NCBI Taxonomy" id="230148"/>
    <lineage>
        <taxon>Eukaryota</taxon>
        <taxon>Metazoa</taxon>
        <taxon>Chordata</taxon>
        <taxon>Craniata</taxon>
        <taxon>Vertebrata</taxon>
        <taxon>Euteleostomi</taxon>
        <taxon>Actinopterygii</taxon>
        <taxon>Neopterygii</taxon>
        <taxon>Teleostei</taxon>
        <taxon>Neoteleostei</taxon>
        <taxon>Acanthomorphata</taxon>
        <taxon>Eupercaria</taxon>
        <taxon>Perciformes</taxon>
        <taxon>Cottioidei</taxon>
        <taxon>Cottales</taxon>
        <taxon>Liparidae</taxon>
        <taxon>Liparis</taxon>
    </lineage>
</organism>
<evidence type="ECO:0000313" key="2">
    <source>
        <dbReference type="Proteomes" id="UP000314294"/>
    </source>
</evidence>
<proteinExistence type="predicted"/>
<protein>
    <submittedName>
        <fullName evidence="1">Uncharacterized protein</fullName>
    </submittedName>
</protein>
<dbReference type="Proteomes" id="UP000314294">
    <property type="component" value="Unassembled WGS sequence"/>
</dbReference>